<dbReference type="CDD" id="cd00082">
    <property type="entry name" value="HisKA"/>
    <property type="match status" value="1"/>
</dbReference>
<feature type="domain" description="PAS" evidence="8">
    <location>
        <begin position="203"/>
        <end position="276"/>
    </location>
</feature>
<dbReference type="InterPro" id="IPR036890">
    <property type="entry name" value="HATPase_C_sf"/>
</dbReference>
<dbReference type="InterPro" id="IPR036097">
    <property type="entry name" value="HisK_dim/P_sf"/>
</dbReference>
<dbReference type="GO" id="GO:0000155">
    <property type="term" value="F:phosphorelay sensor kinase activity"/>
    <property type="evidence" value="ECO:0007669"/>
    <property type="project" value="InterPro"/>
</dbReference>
<dbReference type="Gene3D" id="3.30.450.20">
    <property type="entry name" value="PAS domain"/>
    <property type="match status" value="4"/>
</dbReference>
<dbReference type="EMBL" id="JACDUS010000006">
    <property type="protein sequence ID" value="MBA2882042.1"/>
    <property type="molecule type" value="Genomic_DNA"/>
</dbReference>
<dbReference type="Gene3D" id="3.30.565.10">
    <property type="entry name" value="Histidine kinase-like ATPase, C-terminal domain"/>
    <property type="match status" value="1"/>
</dbReference>
<dbReference type="PANTHER" id="PTHR43065">
    <property type="entry name" value="SENSOR HISTIDINE KINASE"/>
    <property type="match status" value="1"/>
</dbReference>
<feature type="modified residue" description="4-aspartylphosphate" evidence="4">
    <location>
        <position position="902"/>
    </location>
</feature>
<evidence type="ECO:0000259" key="7">
    <source>
        <dbReference type="PROSITE" id="PS50110"/>
    </source>
</evidence>
<evidence type="ECO:0000313" key="11">
    <source>
        <dbReference type="Proteomes" id="UP000525298"/>
    </source>
</evidence>
<dbReference type="Gene3D" id="3.40.50.2300">
    <property type="match status" value="1"/>
</dbReference>
<dbReference type="AlphaFoldDB" id="A0A7W0CAF1"/>
<dbReference type="InterPro" id="IPR000014">
    <property type="entry name" value="PAS"/>
</dbReference>
<evidence type="ECO:0000256" key="1">
    <source>
        <dbReference type="ARBA" id="ARBA00000085"/>
    </source>
</evidence>
<evidence type="ECO:0000259" key="8">
    <source>
        <dbReference type="PROSITE" id="PS50112"/>
    </source>
</evidence>
<dbReference type="PANTHER" id="PTHR43065:SF42">
    <property type="entry name" value="TWO-COMPONENT SENSOR PPRA"/>
    <property type="match status" value="1"/>
</dbReference>
<dbReference type="Pfam" id="PF08448">
    <property type="entry name" value="PAS_4"/>
    <property type="match status" value="2"/>
</dbReference>
<keyword evidence="11" id="KW-1185">Reference proteome</keyword>
<name>A0A7W0CAF1_9BACT</name>
<sequence length="972" mass="108948">MKKPKNSQDKVPGRSETTPFPDPATLREKAAQKAKNMSLPDFDSMTAAEIQQAFYETRITQIETELENRHLRKRLDQYADHAELFTAITENILDLVALTDLEGNLKFVGKSHEIFGYDPKSLVGKNVMDFVHPDDLPRVLDAFKDLVASGAPPRTEYRCRRKDGTYIWIEARGTLLKDENGHPHEILFSSRDITRRKGALQRSENYYRAIFETSGAAIMIIEQDSRISHANSRFENLFGYSRKEAEGNKCWTEFVHPKDLEKIKKNHDLRRQDPGGAPSGYEFRFFTRSGELRHGYLTANMIADTTQSLVSIVDITDLKKAEEAIENERSYLSAVIDNIGEAIVICDAEGRISRFNKTARRLHGLPEQPVLPEQWAEHYDLYQQDGITPLPREEIPLFRALQGLPVINEEIVVVPKNSRPYSLVCNGQALTNEQGEVVGAVVGMHDITERKKSEEKLQKNEAFLRAVFESIQDGISVLNNDLTIRYTNPVMQKWYSQSGPLEGQKCYQAYHNRDKPCPNCPSLRCLESGGVEMEVIQGAPYEDSPLKWVELFSFPIKQEGDDKITGLVEYVRDITERKHVEKEHEKLQAQLYQAQKMQSIGRLAGGVAHDFNNKLSIINGYAEMALDTLETSDPIYANIREIYRAGLHSADIVRQLLAFARKQTISPVQIDLNDTVSSLLKMLQRLIGENIDLAWHPGNNLWPVKMDPAQVDQIMANLAVNARDAIFDVGKMTIETKNVVFDHDGCKTNAESTPGNYVLLGVSDNGCGMDRDVLDKAFEPFFTTKDIGEGSGLGLPTVYGIVKQNSGFINIYSEPGEGTTVKIYLPGHTSPESVSAPAQKSGKQTPTGSETVLIVEDEPAILQMGKEMLTNLGYTVLTAARPAAALRLAEEYEGEIELLITDVVMPEMNGRDLAAQIHLLQPEIKTIYISGYTEEAIAHRGVLDNGVQFIQKPFSMQDLGSKVREALAQQET</sequence>
<proteinExistence type="predicted"/>
<dbReference type="InterPro" id="IPR011006">
    <property type="entry name" value="CheY-like_superfamily"/>
</dbReference>
<dbReference type="InterPro" id="IPR013656">
    <property type="entry name" value="PAS_4"/>
</dbReference>
<feature type="domain" description="PAS" evidence="8">
    <location>
        <begin position="328"/>
        <end position="404"/>
    </location>
</feature>
<feature type="domain" description="Histidine kinase" evidence="6">
    <location>
        <begin position="606"/>
        <end position="829"/>
    </location>
</feature>
<dbReference type="Pfam" id="PF00072">
    <property type="entry name" value="Response_reg"/>
    <property type="match status" value="1"/>
</dbReference>
<dbReference type="InterPro" id="IPR004358">
    <property type="entry name" value="Sig_transdc_His_kin-like_C"/>
</dbReference>
<evidence type="ECO:0000313" key="10">
    <source>
        <dbReference type="EMBL" id="MBA2882042.1"/>
    </source>
</evidence>
<dbReference type="SUPFAM" id="SSF52172">
    <property type="entry name" value="CheY-like"/>
    <property type="match status" value="1"/>
</dbReference>
<dbReference type="GO" id="GO:0005524">
    <property type="term" value="F:ATP binding"/>
    <property type="evidence" value="ECO:0007669"/>
    <property type="project" value="UniProtKB-KW"/>
</dbReference>
<gene>
    <name evidence="10" type="ORF">HNR65_002376</name>
</gene>
<organism evidence="10 11">
    <name type="scientific">Desulfosalsimonas propionicica</name>
    <dbReference type="NCBI Taxonomy" id="332175"/>
    <lineage>
        <taxon>Bacteria</taxon>
        <taxon>Pseudomonadati</taxon>
        <taxon>Thermodesulfobacteriota</taxon>
        <taxon>Desulfobacteria</taxon>
        <taxon>Desulfobacterales</taxon>
        <taxon>Desulfosalsimonadaceae</taxon>
        <taxon>Desulfosalsimonas</taxon>
    </lineage>
</organism>
<dbReference type="NCBIfam" id="TIGR00229">
    <property type="entry name" value="sensory_box"/>
    <property type="match status" value="4"/>
</dbReference>
<dbReference type="PROSITE" id="PS50113">
    <property type="entry name" value="PAC"/>
    <property type="match status" value="3"/>
</dbReference>
<protein>
    <recommendedName>
        <fullName evidence="2">histidine kinase</fullName>
        <ecNumber evidence="2">2.7.13.3</ecNumber>
    </recommendedName>
</protein>
<dbReference type="InterPro" id="IPR003661">
    <property type="entry name" value="HisK_dim/P_dom"/>
</dbReference>
<reference evidence="10 11" key="1">
    <citation type="submission" date="2020-07" db="EMBL/GenBank/DDBJ databases">
        <title>Genomic Encyclopedia of Type Strains, Phase IV (KMG-IV): sequencing the most valuable type-strain genomes for metagenomic binning, comparative biology and taxonomic classification.</title>
        <authorList>
            <person name="Goeker M."/>
        </authorList>
    </citation>
    <scope>NUCLEOTIDE SEQUENCE [LARGE SCALE GENOMIC DNA]</scope>
    <source>
        <strain evidence="10 11">DSM 17721</strain>
    </source>
</reference>
<evidence type="ECO:0000256" key="3">
    <source>
        <dbReference type="ARBA" id="ARBA00022553"/>
    </source>
</evidence>
<dbReference type="InterPro" id="IPR005467">
    <property type="entry name" value="His_kinase_dom"/>
</dbReference>
<feature type="domain" description="PAC" evidence="9">
    <location>
        <begin position="529"/>
        <end position="586"/>
    </location>
</feature>
<dbReference type="SMART" id="SM00448">
    <property type="entry name" value="REC"/>
    <property type="match status" value="1"/>
</dbReference>
<dbReference type="InterPro" id="IPR013655">
    <property type="entry name" value="PAS_fold_3"/>
</dbReference>
<dbReference type="CDD" id="cd00130">
    <property type="entry name" value="PAS"/>
    <property type="match status" value="2"/>
</dbReference>
<dbReference type="PRINTS" id="PR00344">
    <property type="entry name" value="BCTRLSENSOR"/>
</dbReference>
<dbReference type="EC" id="2.7.13.3" evidence="2"/>
<dbReference type="InterPro" id="IPR001789">
    <property type="entry name" value="Sig_transdc_resp-reg_receiver"/>
</dbReference>
<feature type="compositionally biased region" description="Polar residues" evidence="5">
    <location>
        <begin position="830"/>
        <end position="850"/>
    </location>
</feature>
<dbReference type="InterPro" id="IPR035965">
    <property type="entry name" value="PAS-like_dom_sf"/>
</dbReference>
<dbReference type="InterPro" id="IPR003594">
    <property type="entry name" value="HATPase_dom"/>
</dbReference>
<dbReference type="SMART" id="SM00086">
    <property type="entry name" value="PAC"/>
    <property type="match status" value="4"/>
</dbReference>
<evidence type="ECO:0000256" key="4">
    <source>
        <dbReference type="PROSITE-ProRule" id="PRU00169"/>
    </source>
</evidence>
<accession>A0A7W0CAF1</accession>
<feature type="region of interest" description="Disordered" evidence="5">
    <location>
        <begin position="826"/>
        <end position="850"/>
    </location>
</feature>
<evidence type="ECO:0000259" key="9">
    <source>
        <dbReference type="PROSITE" id="PS50113"/>
    </source>
</evidence>
<keyword evidence="3 4" id="KW-0597">Phosphoprotein</keyword>
<feature type="compositionally biased region" description="Basic and acidic residues" evidence="5">
    <location>
        <begin position="1"/>
        <end position="13"/>
    </location>
</feature>
<dbReference type="SUPFAM" id="SSF55785">
    <property type="entry name" value="PYP-like sensor domain (PAS domain)"/>
    <property type="match status" value="4"/>
</dbReference>
<dbReference type="InterPro" id="IPR000700">
    <property type="entry name" value="PAS-assoc_C"/>
</dbReference>
<dbReference type="RefSeq" id="WP_181551690.1">
    <property type="nucleotide sequence ID" value="NZ_JACDUS010000006.1"/>
</dbReference>
<dbReference type="InterPro" id="IPR001610">
    <property type="entry name" value="PAC"/>
</dbReference>
<comment type="caution">
    <text evidence="10">The sequence shown here is derived from an EMBL/GenBank/DDBJ whole genome shotgun (WGS) entry which is preliminary data.</text>
</comment>
<dbReference type="PROSITE" id="PS50112">
    <property type="entry name" value="PAS"/>
    <property type="match status" value="3"/>
</dbReference>
<dbReference type="PROSITE" id="PS50109">
    <property type="entry name" value="HIS_KIN"/>
    <property type="match status" value="1"/>
</dbReference>
<evidence type="ECO:0000256" key="2">
    <source>
        <dbReference type="ARBA" id="ARBA00012438"/>
    </source>
</evidence>
<evidence type="ECO:0000259" key="6">
    <source>
        <dbReference type="PROSITE" id="PS50109"/>
    </source>
</evidence>
<dbReference type="SMART" id="SM00388">
    <property type="entry name" value="HisKA"/>
    <property type="match status" value="1"/>
</dbReference>
<dbReference type="SUPFAM" id="SSF55874">
    <property type="entry name" value="ATPase domain of HSP90 chaperone/DNA topoisomerase II/histidine kinase"/>
    <property type="match status" value="1"/>
</dbReference>
<feature type="domain" description="PAC" evidence="9">
    <location>
        <begin position="153"/>
        <end position="205"/>
    </location>
</feature>
<feature type="domain" description="PAS" evidence="8">
    <location>
        <begin position="113"/>
        <end position="150"/>
    </location>
</feature>
<feature type="domain" description="PAC" evidence="9">
    <location>
        <begin position="407"/>
        <end position="459"/>
    </location>
</feature>
<comment type="catalytic activity">
    <reaction evidence="1">
        <text>ATP + protein L-histidine = ADP + protein N-phospho-L-histidine.</text>
        <dbReference type="EC" id="2.7.13.3"/>
    </reaction>
</comment>
<dbReference type="Pfam" id="PF08447">
    <property type="entry name" value="PAS_3"/>
    <property type="match status" value="2"/>
</dbReference>
<dbReference type="PROSITE" id="PS50110">
    <property type="entry name" value="RESPONSE_REGULATORY"/>
    <property type="match status" value="1"/>
</dbReference>
<dbReference type="Proteomes" id="UP000525298">
    <property type="component" value="Unassembled WGS sequence"/>
</dbReference>
<evidence type="ECO:0000256" key="5">
    <source>
        <dbReference type="SAM" id="MobiDB-lite"/>
    </source>
</evidence>
<dbReference type="Pfam" id="PF02518">
    <property type="entry name" value="HATPase_c"/>
    <property type="match status" value="1"/>
</dbReference>
<dbReference type="SUPFAM" id="SSF47384">
    <property type="entry name" value="Homodimeric domain of signal transducing histidine kinase"/>
    <property type="match status" value="1"/>
</dbReference>
<dbReference type="Gene3D" id="1.10.287.130">
    <property type="match status" value="1"/>
</dbReference>
<dbReference type="SMART" id="SM00387">
    <property type="entry name" value="HATPase_c"/>
    <property type="match status" value="1"/>
</dbReference>
<dbReference type="SMART" id="SM00091">
    <property type="entry name" value="PAS"/>
    <property type="match status" value="4"/>
</dbReference>
<feature type="region of interest" description="Disordered" evidence="5">
    <location>
        <begin position="1"/>
        <end position="33"/>
    </location>
</feature>
<feature type="domain" description="Response regulatory" evidence="7">
    <location>
        <begin position="851"/>
        <end position="967"/>
    </location>
</feature>